<evidence type="ECO:0000256" key="1">
    <source>
        <dbReference type="ARBA" id="ARBA00023015"/>
    </source>
</evidence>
<gene>
    <name evidence="5" type="ORF">HDA36_000154</name>
</gene>
<evidence type="ECO:0000256" key="2">
    <source>
        <dbReference type="ARBA" id="ARBA00023125"/>
    </source>
</evidence>
<dbReference type="EMBL" id="JACHDB010000001">
    <property type="protein sequence ID" value="MBB5430070.1"/>
    <property type="molecule type" value="Genomic_DNA"/>
</dbReference>
<evidence type="ECO:0000313" key="5">
    <source>
        <dbReference type="EMBL" id="MBB5430070.1"/>
    </source>
</evidence>
<comment type="caution">
    <text evidence="5">The sequence shown here is derived from an EMBL/GenBank/DDBJ whole genome shotgun (WGS) entry which is preliminary data.</text>
</comment>
<evidence type="ECO:0000313" key="6">
    <source>
        <dbReference type="Proteomes" id="UP000572635"/>
    </source>
</evidence>
<sequence length="217" mass="23672">MAGGTRQAAKDRAYAFVKDQVLRGVFEGGDLISEGDVASALEMSRTPIREAFLRLEVEGFLRLYPQRGALVVPVSPAEVRSVLEARLVLELFAAEKLAAGAASAREEVADGLDAGLSRQHELIEAGELGAFLEEDRLFHTRMVEAAGNELFSRFYASLRDRQVRMIAESLLADRGRRETILAEHREIAEAVRSGNPDRAEAAVRTHLASTRSALGLA</sequence>
<name>A0A7W8QGZ0_9ACTN</name>
<keyword evidence="6" id="KW-1185">Reference proteome</keyword>
<evidence type="ECO:0000259" key="4">
    <source>
        <dbReference type="PROSITE" id="PS50949"/>
    </source>
</evidence>
<evidence type="ECO:0000256" key="3">
    <source>
        <dbReference type="ARBA" id="ARBA00023163"/>
    </source>
</evidence>
<reference evidence="5 6" key="1">
    <citation type="submission" date="2020-08" db="EMBL/GenBank/DDBJ databases">
        <title>Sequencing the genomes of 1000 actinobacteria strains.</title>
        <authorList>
            <person name="Klenk H.-P."/>
        </authorList>
    </citation>
    <scope>NUCLEOTIDE SEQUENCE [LARGE SCALE GENOMIC DNA]</scope>
    <source>
        <strain evidence="5 6">DSM 44551</strain>
    </source>
</reference>
<keyword evidence="2 5" id="KW-0238">DNA-binding</keyword>
<feature type="domain" description="HTH gntR-type" evidence="4">
    <location>
        <begin position="7"/>
        <end position="74"/>
    </location>
</feature>
<protein>
    <submittedName>
        <fullName evidence="5">DNA-binding GntR family transcriptional regulator</fullName>
    </submittedName>
</protein>
<proteinExistence type="predicted"/>
<dbReference type="GO" id="GO:0003677">
    <property type="term" value="F:DNA binding"/>
    <property type="evidence" value="ECO:0007669"/>
    <property type="project" value="UniProtKB-KW"/>
</dbReference>
<dbReference type="Pfam" id="PF07729">
    <property type="entry name" value="FCD"/>
    <property type="match status" value="1"/>
</dbReference>
<dbReference type="RefSeq" id="WP_184387668.1">
    <property type="nucleotide sequence ID" value="NZ_BAAAJD010000107.1"/>
</dbReference>
<dbReference type="InterPro" id="IPR036390">
    <property type="entry name" value="WH_DNA-bd_sf"/>
</dbReference>
<dbReference type="SMART" id="SM00895">
    <property type="entry name" value="FCD"/>
    <property type="match status" value="1"/>
</dbReference>
<dbReference type="SUPFAM" id="SSF48008">
    <property type="entry name" value="GntR ligand-binding domain-like"/>
    <property type="match status" value="1"/>
</dbReference>
<dbReference type="SMART" id="SM00345">
    <property type="entry name" value="HTH_GNTR"/>
    <property type="match status" value="1"/>
</dbReference>
<dbReference type="InterPro" id="IPR036388">
    <property type="entry name" value="WH-like_DNA-bd_sf"/>
</dbReference>
<dbReference type="PANTHER" id="PTHR43537:SF24">
    <property type="entry name" value="GLUCONATE OPERON TRANSCRIPTIONAL REPRESSOR"/>
    <property type="match status" value="1"/>
</dbReference>
<dbReference type="InterPro" id="IPR000524">
    <property type="entry name" value="Tscrpt_reg_HTH_GntR"/>
</dbReference>
<organism evidence="5 6">
    <name type="scientific">Nocardiopsis composta</name>
    <dbReference type="NCBI Taxonomy" id="157465"/>
    <lineage>
        <taxon>Bacteria</taxon>
        <taxon>Bacillati</taxon>
        <taxon>Actinomycetota</taxon>
        <taxon>Actinomycetes</taxon>
        <taxon>Streptosporangiales</taxon>
        <taxon>Nocardiopsidaceae</taxon>
        <taxon>Nocardiopsis</taxon>
    </lineage>
</organism>
<dbReference type="Gene3D" id="1.20.120.530">
    <property type="entry name" value="GntR ligand-binding domain-like"/>
    <property type="match status" value="1"/>
</dbReference>
<dbReference type="InterPro" id="IPR011711">
    <property type="entry name" value="GntR_C"/>
</dbReference>
<keyword evidence="3" id="KW-0804">Transcription</keyword>
<dbReference type="SUPFAM" id="SSF46785">
    <property type="entry name" value="Winged helix' DNA-binding domain"/>
    <property type="match status" value="1"/>
</dbReference>
<keyword evidence="1" id="KW-0805">Transcription regulation</keyword>
<dbReference type="Gene3D" id="1.10.10.10">
    <property type="entry name" value="Winged helix-like DNA-binding domain superfamily/Winged helix DNA-binding domain"/>
    <property type="match status" value="1"/>
</dbReference>
<dbReference type="PROSITE" id="PS50949">
    <property type="entry name" value="HTH_GNTR"/>
    <property type="match status" value="1"/>
</dbReference>
<dbReference type="InterPro" id="IPR008920">
    <property type="entry name" value="TF_FadR/GntR_C"/>
</dbReference>
<accession>A0A7W8QGZ0</accession>
<dbReference type="Proteomes" id="UP000572635">
    <property type="component" value="Unassembled WGS sequence"/>
</dbReference>
<dbReference type="PANTHER" id="PTHR43537">
    <property type="entry name" value="TRANSCRIPTIONAL REGULATOR, GNTR FAMILY"/>
    <property type="match status" value="1"/>
</dbReference>
<dbReference type="AlphaFoldDB" id="A0A7W8QGZ0"/>
<dbReference type="GO" id="GO:0003700">
    <property type="term" value="F:DNA-binding transcription factor activity"/>
    <property type="evidence" value="ECO:0007669"/>
    <property type="project" value="InterPro"/>
</dbReference>
<dbReference type="Pfam" id="PF00392">
    <property type="entry name" value="GntR"/>
    <property type="match status" value="1"/>
</dbReference>